<keyword evidence="7" id="KW-1185">Reference proteome</keyword>
<dbReference type="InterPro" id="IPR002053">
    <property type="entry name" value="Glyco_hydro_25"/>
</dbReference>
<feature type="compositionally biased region" description="Acidic residues" evidence="4">
    <location>
        <begin position="67"/>
        <end position="78"/>
    </location>
</feature>
<protein>
    <submittedName>
        <fullName evidence="6">Glycosyl hydrolases family 25</fullName>
    </submittedName>
</protein>
<keyword evidence="5" id="KW-1133">Transmembrane helix</keyword>
<keyword evidence="5" id="KW-0812">Transmembrane</keyword>
<dbReference type="RefSeq" id="WP_103952092.1">
    <property type="nucleotide sequence ID" value="NZ_FNUL01000001.1"/>
</dbReference>
<gene>
    <name evidence="6" type="ORF">SAMN05216537_101286</name>
</gene>
<reference evidence="6 7" key="1">
    <citation type="submission" date="2016-10" db="EMBL/GenBank/DDBJ databases">
        <authorList>
            <person name="de Groot N.N."/>
        </authorList>
    </citation>
    <scope>NUCLEOTIDE SEQUENCE [LARGE SCALE GENOMIC DNA]</scope>
    <source>
        <strain evidence="6 7">D15d</strain>
    </source>
</reference>
<feature type="transmembrane region" description="Helical" evidence="5">
    <location>
        <begin position="20"/>
        <end position="42"/>
    </location>
</feature>
<dbReference type="Gene3D" id="3.20.20.80">
    <property type="entry name" value="Glycosidases"/>
    <property type="match status" value="1"/>
</dbReference>
<evidence type="ECO:0000256" key="5">
    <source>
        <dbReference type="SAM" id="Phobius"/>
    </source>
</evidence>
<sequence>MDFIKVQIAKLILRFGLRNVVIGAVSLVVAIAGITTGTVVAINNFTNNTSKVQEETSENADSTENLESTDESSEEASEESTQTTTVDSSTIVSNNAKYTSEELEKIANDTSEDPVYHSDSETGTATATTVSQTTYSSSEYALGIDVSKYQGNIDWSSVASSGIDFAFIRIGYRTLVSGVVCEDPYAEYNIKQALANGLKVGVYFYSTATTEAEAIEEANWVLAKLSEYGVSINLGISFDYEGFANSSNRIYGLSTSQRTANAMAFLNKISSSGYTAIFYSNTYSLNNYLNKSTISASYKIWVAQYLSSVYPDTTNPSYSGAYSFWQYTNSGSVSGISGNVDLDVCYYLLKSGSTISSSTETPNASKATTQSSDSSSTSETTQKASSTTAGSSSGLVTVTVDSVEYSLPVSYTTSSGTLFTFSLCEAATYTPKEELNLRTSPEQDTDNVATTIANGTNVVVVATTSYGWAQVIYNGNVYYCVYSYLTSV</sequence>
<evidence type="ECO:0000256" key="1">
    <source>
        <dbReference type="ARBA" id="ARBA00010646"/>
    </source>
</evidence>
<keyword evidence="5" id="KW-0472">Membrane</keyword>
<keyword evidence="3" id="KW-0326">Glycosidase</keyword>
<dbReference type="SUPFAM" id="SSF51445">
    <property type="entry name" value="(Trans)glycosidases"/>
    <property type="match status" value="1"/>
</dbReference>
<dbReference type="EMBL" id="FNUL01000001">
    <property type="protein sequence ID" value="SEF41715.1"/>
    <property type="molecule type" value="Genomic_DNA"/>
</dbReference>
<dbReference type="Gene3D" id="2.30.30.40">
    <property type="entry name" value="SH3 Domains"/>
    <property type="match status" value="1"/>
</dbReference>
<dbReference type="PANTHER" id="PTHR34135:SF2">
    <property type="entry name" value="LYSOZYME"/>
    <property type="match status" value="1"/>
</dbReference>
<evidence type="ECO:0000313" key="6">
    <source>
        <dbReference type="EMBL" id="SEF41715.1"/>
    </source>
</evidence>
<feature type="region of interest" description="Disordered" evidence="4">
    <location>
        <begin position="107"/>
        <end position="127"/>
    </location>
</feature>
<feature type="region of interest" description="Disordered" evidence="4">
    <location>
        <begin position="355"/>
        <end position="392"/>
    </location>
</feature>
<comment type="similarity">
    <text evidence="1">Belongs to the glycosyl hydrolase 25 family.</text>
</comment>
<dbReference type="Proteomes" id="UP000236726">
    <property type="component" value="Unassembled WGS sequence"/>
</dbReference>
<dbReference type="AlphaFoldDB" id="A0A1H5RTS0"/>
<dbReference type="GO" id="GO:0009253">
    <property type="term" value="P:peptidoglycan catabolic process"/>
    <property type="evidence" value="ECO:0007669"/>
    <property type="project" value="InterPro"/>
</dbReference>
<organism evidence="6 7">
    <name type="scientific">Lachnospira multipara</name>
    <dbReference type="NCBI Taxonomy" id="28051"/>
    <lineage>
        <taxon>Bacteria</taxon>
        <taxon>Bacillati</taxon>
        <taxon>Bacillota</taxon>
        <taxon>Clostridia</taxon>
        <taxon>Lachnospirales</taxon>
        <taxon>Lachnospiraceae</taxon>
        <taxon>Lachnospira</taxon>
    </lineage>
</organism>
<evidence type="ECO:0000256" key="2">
    <source>
        <dbReference type="ARBA" id="ARBA00022801"/>
    </source>
</evidence>
<dbReference type="GO" id="GO:0016052">
    <property type="term" value="P:carbohydrate catabolic process"/>
    <property type="evidence" value="ECO:0007669"/>
    <property type="project" value="TreeGrafter"/>
</dbReference>
<evidence type="ECO:0000256" key="3">
    <source>
        <dbReference type="ARBA" id="ARBA00023295"/>
    </source>
</evidence>
<dbReference type="CDD" id="cd06414">
    <property type="entry name" value="GH25_LytC-like"/>
    <property type="match status" value="1"/>
</dbReference>
<feature type="compositionally biased region" description="Polar residues" evidence="4">
    <location>
        <begin position="355"/>
        <end position="364"/>
    </location>
</feature>
<feature type="region of interest" description="Disordered" evidence="4">
    <location>
        <begin position="52"/>
        <end position="93"/>
    </location>
</feature>
<dbReference type="PANTHER" id="PTHR34135">
    <property type="entry name" value="LYSOZYME"/>
    <property type="match status" value="1"/>
</dbReference>
<evidence type="ECO:0000256" key="4">
    <source>
        <dbReference type="SAM" id="MobiDB-lite"/>
    </source>
</evidence>
<dbReference type="InterPro" id="IPR017853">
    <property type="entry name" value="GH"/>
</dbReference>
<accession>A0A1H5RTS0</accession>
<dbReference type="Pfam" id="PF01183">
    <property type="entry name" value="Glyco_hydro_25"/>
    <property type="match status" value="1"/>
</dbReference>
<dbReference type="PROSITE" id="PS51904">
    <property type="entry name" value="GLYCOSYL_HYDROL_F25_2"/>
    <property type="match status" value="1"/>
</dbReference>
<dbReference type="SMART" id="SM00641">
    <property type="entry name" value="Glyco_25"/>
    <property type="match status" value="1"/>
</dbReference>
<dbReference type="InterPro" id="IPR018077">
    <property type="entry name" value="Glyco_hydro_fam25_subgr"/>
</dbReference>
<proteinExistence type="inferred from homology"/>
<name>A0A1H5RTS0_9FIRM</name>
<dbReference type="GO" id="GO:0003796">
    <property type="term" value="F:lysozyme activity"/>
    <property type="evidence" value="ECO:0007669"/>
    <property type="project" value="InterPro"/>
</dbReference>
<feature type="compositionally biased region" description="Low complexity" evidence="4">
    <location>
        <begin position="365"/>
        <end position="392"/>
    </location>
</feature>
<keyword evidence="2 6" id="KW-0378">Hydrolase</keyword>
<evidence type="ECO:0000313" key="7">
    <source>
        <dbReference type="Proteomes" id="UP000236726"/>
    </source>
</evidence>
<dbReference type="GO" id="GO:0016998">
    <property type="term" value="P:cell wall macromolecule catabolic process"/>
    <property type="evidence" value="ECO:0007669"/>
    <property type="project" value="InterPro"/>
</dbReference>